<dbReference type="PROSITE" id="PS51257">
    <property type="entry name" value="PROKAR_LIPOPROTEIN"/>
    <property type="match status" value="1"/>
</dbReference>
<comment type="caution">
    <text evidence="2">The sequence shown here is derived from an EMBL/GenBank/DDBJ whole genome shotgun (WGS) entry which is preliminary data.</text>
</comment>
<evidence type="ECO:0000313" key="2">
    <source>
        <dbReference type="EMBL" id="MBP1936017.1"/>
    </source>
</evidence>
<evidence type="ECO:0000313" key="3">
    <source>
        <dbReference type="Proteomes" id="UP001519273"/>
    </source>
</evidence>
<evidence type="ECO:0000256" key="1">
    <source>
        <dbReference type="SAM" id="SignalP"/>
    </source>
</evidence>
<feature type="signal peptide" evidence="1">
    <location>
        <begin position="1"/>
        <end position="22"/>
    </location>
</feature>
<protein>
    <submittedName>
        <fullName evidence="2">Uncharacterized protein</fullName>
    </submittedName>
</protein>
<keyword evidence="3" id="KW-1185">Reference proteome</keyword>
<sequence>MRYFTSFLIIIPLIFLSGCNSSQGGSSGDWSSNFVVWQGNMYIFNDTTVEEVDEQIGKIEEYSDNEANKFSSNIFSNIYDVGTEIYKIKDTSTDEAIAVKIQDKYFKGINRGKYGS</sequence>
<accession>A0ABS4H0E1</accession>
<name>A0ABS4H0E1_9BACL</name>
<organism evidence="2 3">
    <name type="scientific">Paenibacillus sediminis</name>
    <dbReference type="NCBI Taxonomy" id="664909"/>
    <lineage>
        <taxon>Bacteria</taxon>
        <taxon>Bacillati</taxon>
        <taxon>Bacillota</taxon>
        <taxon>Bacilli</taxon>
        <taxon>Bacillales</taxon>
        <taxon>Paenibacillaceae</taxon>
        <taxon>Paenibacillus</taxon>
    </lineage>
</organism>
<proteinExistence type="predicted"/>
<feature type="chain" id="PRO_5046385731" evidence="1">
    <location>
        <begin position="23"/>
        <end position="116"/>
    </location>
</feature>
<dbReference type="RefSeq" id="WP_209845762.1">
    <property type="nucleotide sequence ID" value="NZ_CBCRVE010000001.1"/>
</dbReference>
<gene>
    <name evidence="2" type="ORF">J2Z20_000878</name>
</gene>
<keyword evidence="1" id="KW-0732">Signal</keyword>
<dbReference type="Proteomes" id="UP001519273">
    <property type="component" value="Unassembled WGS sequence"/>
</dbReference>
<dbReference type="EMBL" id="JAGGKP010000001">
    <property type="protein sequence ID" value="MBP1936017.1"/>
    <property type="molecule type" value="Genomic_DNA"/>
</dbReference>
<reference evidence="2 3" key="1">
    <citation type="submission" date="2021-03" db="EMBL/GenBank/DDBJ databases">
        <title>Genomic Encyclopedia of Type Strains, Phase IV (KMG-IV): sequencing the most valuable type-strain genomes for metagenomic binning, comparative biology and taxonomic classification.</title>
        <authorList>
            <person name="Goeker M."/>
        </authorList>
    </citation>
    <scope>NUCLEOTIDE SEQUENCE [LARGE SCALE GENOMIC DNA]</scope>
    <source>
        <strain evidence="2 3">DSM 23491</strain>
    </source>
</reference>